<dbReference type="Pfam" id="PF02222">
    <property type="entry name" value="ATP-grasp"/>
    <property type="match status" value="1"/>
</dbReference>
<comment type="pathway">
    <text evidence="4 5">Purine metabolism; IMP biosynthesis via de novo pathway; 5-amino-1-(5-phospho-D-ribosyl)imidazole-4-carboxylate from 5-amino-1-(5-phospho-D-ribosyl)imidazole (N5-CAIR route): step 1/2.</text>
</comment>
<name>A0ABT5U6J4_9GAMM</name>
<dbReference type="InterPro" id="IPR054350">
    <property type="entry name" value="PurT/PurK_preATP-grasp"/>
</dbReference>
<dbReference type="EC" id="6.3.4.18" evidence="4 5"/>
<dbReference type="Pfam" id="PF17769">
    <property type="entry name" value="PurK_C"/>
    <property type="match status" value="1"/>
</dbReference>
<feature type="binding site" evidence="4">
    <location>
        <begin position="173"/>
        <end position="176"/>
    </location>
    <ligand>
        <name>ATP</name>
        <dbReference type="ChEBI" id="CHEBI:30616"/>
    </ligand>
</feature>
<evidence type="ECO:0000256" key="3">
    <source>
        <dbReference type="ARBA" id="ARBA00022840"/>
    </source>
</evidence>
<dbReference type="SUPFAM" id="SSF51246">
    <property type="entry name" value="Rudiment single hybrid motif"/>
    <property type="match status" value="1"/>
</dbReference>
<dbReference type="Pfam" id="PF22660">
    <property type="entry name" value="RS_preATP-grasp-like"/>
    <property type="match status" value="1"/>
</dbReference>
<evidence type="ECO:0000313" key="7">
    <source>
        <dbReference type="EMBL" id="MDE1460799.1"/>
    </source>
</evidence>
<dbReference type="InterPro" id="IPR013815">
    <property type="entry name" value="ATP_grasp_subdomain_1"/>
</dbReference>
<dbReference type="EMBL" id="JAPMOU010000002">
    <property type="protein sequence ID" value="MDE1460799.1"/>
    <property type="molecule type" value="Genomic_DNA"/>
</dbReference>
<reference evidence="7 8" key="1">
    <citation type="submission" date="2022-11" db="EMBL/GenBank/DDBJ databases">
        <title>Spartinivicinus poritis sp. nov., isolated from scleractinian coral Porites lutea.</title>
        <authorList>
            <person name="Zhang G."/>
            <person name="Cai L."/>
            <person name="Wei Q."/>
        </authorList>
    </citation>
    <scope>NUCLEOTIDE SEQUENCE [LARGE SCALE GENOMIC DNA]</scope>
    <source>
        <strain evidence="7 8">A2-2</strain>
    </source>
</reference>
<dbReference type="PANTHER" id="PTHR11609">
    <property type="entry name" value="PURINE BIOSYNTHESIS PROTEIN 6/7, PUR6/7"/>
    <property type="match status" value="1"/>
</dbReference>
<dbReference type="SUPFAM" id="SSF56059">
    <property type="entry name" value="Glutathione synthetase ATP-binding domain-like"/>
    <property type="match status" value="1"/>
</dbReference>
<comment type="catalytic activity">
    <reaction evidence="4 5">
        <text>5-amino-1-(5-phospho-beta-D-ribosyl)imidazole + hydrogencarbonate + ATP = 5-carboxyamino-1-(5-phospho-D-ribosyl)imidazole + ADP + phosphate + 2 H(+)</text>
        <dbReference type="Rhea" id="RHEA:19317"/>
        <dbReference type="ChEBI" id="CHEBI:15378"/>
        <dbReference type="ChEBI" id="CHEBI:17544"/>
        <dbReference type="ChEBI" id="CHEBI:30616"/>
        <dbReference type="ChEBI" id="CHEBI:43474"/>
        <dbReference type="ChEBI" id="CHEBI:58730"/>
        <dbReference type="ChEBI" id="CHEBI:137981"/>
        <dbReference type="ChEBI" id="CHEBI:456216"/>
        <dbReference type="EC" id="6.3.4.18"/>
    </reaction>
</comment>
<keyword evidence="4 5" id="KW-0436">Ligase</keyword>
<comment type="similarity">
    <text evidence="4 5">Belongs to the PurK/PurT family.</text>
</comment>
<comment type="function">
    <text evidence="5">Catalyzes the ATP-dependent conversion of 5-aminoimidazole ribonucleotide (AIR) and HCO(3)- to N5-carboxyaminoimidazole ribonucleotide (N5-CAIR).</text>
</comment>
<keyword evidence="1 4" id="KW-0547">Nucleotide-binding</keyword>
<feature type="binding site" evidence="4">
    <location>
        <begin position="258"/>
        <end position="259"/>
    </location>
    <ligand>
        <name>ATP</name>
        <dbReference type="ChEBI" id="CHEBI:30616"/>
    </ligand>
</feature>
<accession>A0ABT5U6J4</accession>
<dbReference type="Proteomes" id="UP001528823">
    <property type="component" value="Unassembled WGS sequence"/>
</dbReference>
<dbReference type="RefSeq" id="WP_274687169.1">
    <property type="nucleotide sequence ID" value="NZ_JAPMOU010000002.1"/>
</dbReference>
<dbReference type="NCBIfam" id="TIGR01161">
    <property type="entry name" value="purK"/>
    <property type="match status" value="1"/>
</dbReference>
<evidence type="ECO:0000313" key="8">
    <source>
        <dbReference type="Proteomes" id="UP001528823"/>
    </source>
</evidence>
<dbReference type="InterPro" id="IPR011761">
    <property type="entry name" value="ATP-grasp"/>
</dbReference>
<sequence>MHIAIVGCGQLSRMLALAGIPMGLKFSFIADAGEDSRCVEGLGTIVRWQPSEPVSAIYDGLGQPDRITVEKEQVDVSLLSALQAYCPVHPNPQAFATCQHRYQEKQLLDKLGIGCAAYLYGQPTEASAAKIPLPVVVKSCREGYDGKNQWVLKHQQEVDAFSQQAKEQNYIVEQWIPFDKEISQVSVRGANGEMRHYPLAENRHEQGILKQSVAPAEAISEQLCLAAQDYMCRIMRALDYVGVMAMECFVVKDQLLVNELAPRVHNSGHWTQSGSKTCQFTNHLRAIAGLPLGSTDPHGVTGMVNLIGTIKPPLASLPPNAALHWYNKAVRPGRKLGHINFTGANRESLIRQMEMVLR</sequence>
<dbReference type="InterPro" id="IPR016185">
    <property type="entry name" value="PreATP-grasp_dom_sf"/>
</dbReference>
<evidence type="ECO:0000256" key="2">
    <source>
        <dbReference type="ARBA" id="ARBA00022755"/>
    </source>
</evidence>
<keyword evidence="3 4" id="KW-0067">ATP-binding</keyword>
<dbReference type="PANTHER" id="PTHR11609:SF5">
    <property type="entry name" value="PHOSPHORIBOSYLAMINOIMIDAZOLE CARBOXYLASE"/>
    <property type="match status" value="1"/>
</dbReference>
<comment type="caution">
    <text evidence="4">Lacks conserved residue(s) required for the propagation of feature annotation.</text>
</comment>
<feature type="binding site" evidence="4">
    <location>
        <position position="138"/>
    </location>
    <ligand>
        <name>ATP</name>
        <dbReference type="ChEBI" id="CHEBI:30616"/>
    </ligand>
</feature>
<dbReference type="GO" id="GO:0034028">
    <property type="term" value="F:5-(carboxyamino)imidazole ribonucleotide synthase activity"/>
    <property type="evidence" value="ECO:0007669"/>
    <property type="project" value="UniProtKB-EC"/>
</dbReference>
<dbReference type="Gene3D" id="3.30.470.20">
    <property type="entry name" value="ATP-grasp fold, B domain"/>
    <property type="match status" value="1"/>
</dbReference>
<dbReference type="PROSITE" id="PS50975">
    <property type="entry name" value="ATP_GRASP"/>
    <property type="match status" value="1"/>
</dbReference>
<dbReference type="Gene3D" id="3.40.50.20">
    <property type="match status" value="1"/>
</dbReference>
<evidence type="ECO:0000259" key="6">
    <source>
        <dbReference type="PROSITE" id="PS50975"/>
    </source>
</evidence>
<keyword evidence="2 4" id="KW-0658">Purine biosynthesis</keyword>
<protein>
    <recommendedName>
        <fullName evidence="4 5">N5-carboxyaminoimidazole ribonucleotide synthase</fullName>
        <shortName evidence="4 5">N5-CAIR synthase</shortName>
        <ecNumber evidence="4 5">6.3.4.18</ecNumber>
    </recommendedName>
    <alternativeName>
        <fullName evidence="4 5">5-(carboxyamino)imidazole ribonucleotide synthetase</fullName>
    </alternativeName>
</protein>
<dbReference type="InterPro" id="IPR005875">
    <property type="entry name" value="PurK"/>
</dbReference>
<proteinExistence type="inferred from homology"/>
<evidence type="ECO:0000256" key="4">
    <source>
        <dbReference type="HAMAP-Rule" id="MF_01928"/>
    </source>
</evidence>
<feature type="domain" description="ATP-grasp" evidence="6">
    <location>
        <begin position="105"/>
        <end position="288"/>
    </location>
</feature>
<dbReference type="InterPro" id="IPR011054">
    <property type="entry name" value="Rudment_hybrid_motif"/>
</dbReference>
<dbReference type="InterPro" id="IPR003135">
    <property type="entry name" value="ATP-grasp_carboxylate-amine"/>
</dbReference>
<feature type="binding site" evidence="4">
    <location>
        <position position="101"/>
    </location>
    <ligand>
        <name>ATP</name>
        <dbReference type="ChEBI" id="CHEBI:30616"/>
    </ligand>
</feature>
<comment type="caution">
    <text evidence="7">The sequence shown here is derived from an EMBL/GenBank/DDBJ whole genome shotgun (WGS) entry which is preliminary data.</text>
</comment>
<organism evidence="7 8">
    <name type="scientific">Spartinivicinus poritis</name>
    <dbReference type="NCBI Taxonomy" id="2994640"/>
    <lineage>
        <taxon>Bacteria</taxon>
        <taxon>Pseudomonadati</taxon>
        <taxon>Pseudomonadota</taxon>
        <taxon>Gammaproteobacteria</taxon>
        <taxon>Oceanospirillales</taxon>
        <taxon>Zooshikellaceae</taxon>
        <taxon>Spartinivicinus</taxon>
    </lineage>
</organism>
<comment type="subunit">
    <text evidence="4 5">Homodimer.</text>
</comment>
<dbReference type="Gene3D" id="3.30.1490.20">
    <property type="entry name" value="ATP-grasp fold, A domain"/>
    <property type="match status" value="1"/>
</dbReference>
<evidence type="ECO:0000256" key="1">
    <source>
        <dbReference type="ARBA" id="ARBA00022741"/>
    </source>
</evidence>
<dbReference type="HAMAP" id="MF_01928">
    <property type="entry name" value="PurK"/>
    <property type="match status" value="1"/>
</dbReference>
<comment type="function">
    <text evidence="4">Catalyzes the ATP-dependent conversion of 5-aminoimidazole ribonucleotide (AIR) and HCO(3)(-) to N5-carboxyaminoimidazole ribonucleotide (N5-CAIR).</text>
</comment>
<feature type="binding site" evidence="4">
    <location>
        <position position="204"/>
    </location>
    <ligand>
        <name>ATP</name>
        <dbReference type="ChEBI" id="CHEBI:30616"/>
    </ligand>
</feature>
<dbReference type="NCBIfam" id="NF004679">
    <property type="entry name" value="PRK06019.1-5"/>
    <property type="match status" value="1"/>
</dbReference>
<evidence type="ECO:0000256" key="5">
    <source>
        <dbReference type="RuleBase" id="RU361200"/>
    </source>
</evidence>
<dbReference type="InterPro" id="IPR040686">
    <property type="entry name" value="PurK_C"/>
</dbReference>
<feature type="binding site" evidence="4">
    <location>
        <position position="181"/>
    </location>
    <ligand>
        <name>ATP</name>
        <dbReference type="ChEBI" id="CHEBI:30616"/>
    </ligand>
</feature>
<gene>
    <name evidence="4 5" type="primary">purK</name>
    <name evidence="7" type="ORF">ORQ98_02340</name>
</gene>
<keyword evidence="8" id="KW-1185">Reference proteome</keyword>
<dbReference type="SUPFAM" id="SSF52440">
    <property type="entry name" value="PreATP-grasp domain"/>
    <property type="match status" value="1"/>
</dbReference>